<protein>
    <submittedName>
        <fullName evidence="1">Uncharacterized protein</fullName>
    </submittedName>
</protein>
<keyword evidence="2" id="KW-1185">Reference proteome</keyword>
<comment type="caution">
    <text evidence="1">The sequence shown here is derived from an EMBL/GenBank/DDBJ whole genome shotgun (WGS) entry which is preliminary data.</text>
</comment>
<reference evidence="1 2" key="1">
    <citation type="journal article" date="2014" name="Genome Announc.">
        <title>Draft Genome Sequence of Cytophaga fermentans JCM 21142T, a Facultative Anaerobe Isolated from Marine Mud.</title>
        <authorList>
            <person name="Starns D."/>
            <person name="Oshima K."/>
            <person name="Suda W."/>
            <person name="Iino T."/>
            <person name="Yuki M."/>
            <person name="Inoue J."/>
            <person name="Kitamura K."/>
            <person name="Iida T."/>
            <person name="Darby A."/>
            <person name="Hattori M."/>
            <person name="Ohkuma M."/>
        </authorList>
    </citation>
    <scope>NUCLEOTIDE SEQUENCE [LARGE SCALE GENOMIC DNA]</scope>
    <source>
        <strain evidence="1 2">JCM 21142</strain>
    </source>
</reference>
<gene>
    <name evidence="1" type="ORF">JCM21142_83208</name>
</gene>
<accession>W7Y0P8</accession>
<dbReference type="AlphaFoldDB" id="W7Y0P8"/>
<evidence type="ECO:0000313" key="1">
    <source>
        <dbReference type="EMBL" id="GAF04500.1"/>
    </source>
</evidence>
<organism evidence="1 2">
    <name type="scientific">Saccharicrinis fermentans DSM 9555 = JCM 21142</name>
    <dbReference type="NCBI Taxonomy" id="869213"/>
    <lineage>
        <taxon>Bacteria</taxon>
        <taxon>Pseudomonadati</taxon>
        <taxon>Bacteroidota</taxon>
        <taxon>Bacteroidia</taxon>
        <taxon>Marinilabiliales</taxon>
        <taxon>Marinilabiliaceae</taxon>
        <taxon>Saccharicrinis</taxon>
    </lineage>
</organism>
<dbReference type="Proteomes" id="UP000019402">
    <property type="component" value="Unassembled WGS sequence"/>
</dbReference>
<proteinExistence type="predicted"/>
<name>W7Y0P8_9BACT</name>
<sequence length="54" mass="6381">MKSNVLFGINKISDISYRFAWKGQKVQPWHINVRCLFMECIVDMGDIQVVMAYR</sequence>
<dbReference type="EMBL" id="BAMD01000047">
    <property type="protein sequence ID" value="GAF04500.1"/>
    <property type="molecule type" value="Genomic_DNA"/>
</dbReference>
<evidence type="ECO:0000313" key="2">
    <source>
        <dbReference type="Proteomes" id="UP000019402"/>
    </source>
</evidence>